<organism evidence="3 4">
    <name type="scientific">Glaciecola punicea ACAM 611</name>
    <dbReference type="NCBI Taxonomy" id="1121923"/>
    <lineage>
        <taxon>Bacteria</taxon>
        <taxon>Pseudomonadati</taxon>
        <taxon>Pseudomonadota</taxon>
        <taxon>Gammaproteobacteria</taxon>
        <taxon>Alteromonadales</taxon>
        <taxon>Alteromonadaceae</taxon>
        <taxon>Glaciecola</taxon>
    </lineage>
</organism>
<evidence type="ECO:0000313" key="4">
    <source>
        <dbReference type="Proteomes" id="UP000053586"/>
    </source>
</evidence>
<dbReference type="Proteomes" id="UP000053586">
    <property type="component" value="Unassembled WGS sequence"/>
</dbReference>
<dbReference type="OrthoDB" id="9804867at2"/>
<keyword evidence="4" id="KW-1185">Reference proteome</keyword>
<dbReference type="EMBL" id="BAET01000002">
    <property type="protein sequence ID" value="GAB54278.1"/>
    <property type="molecule type" value="Genomic_DNA"/>
</dbReference>
<dbReference type="PANTHER" id="PTHR38781">
    <property type="entry name" value="ANTITOXIN DINJ-RELATED"/>
    <property type="match status" value="1"/>
</dbReference>
<comment type="caution">
    <text evidence="3">The sequence shown here is derived from an EMBL/GenBank/DDBJ whole genome shotgun (WGS) entry which is preliminary data.</text>
</comment>
<sequence>MKTEMLSTRIDQETKTAFINICDEIGLSPSQAIKMFAKAVINSGGIPFEVKTKQANLNTMAAIQELEYGGGHTATDINQLIKELDNH</sequence>
<evidence type="ECO:0000313" key="3">
    <source>
        <dbReference type="EMBL" id="GAB54278.1"/>
    </source>
</evidence>
<dbReference type="RefSeq" id="WP_006002348.1">
    <property type="nucleotide sequence ID" value="NZ_BAET01000002.1"/>
</dbReference>
<dbReference type="Gene3D" id="1.10.1220.10">
    <property type="entry name" value="Met repressor-like"/>
    <property type="match status" value="1"/>
</dbReference>
<dbReference type="GO" id="GO:0015643">
    <property type="term" value="F:toxic substance binding"/>
    <property type="evidence" value="ECO:0007669"/>
    <property type="project" value="InterPro"/>
</dbReference>
<reference evidence="3 4" key="2">
    <citation type="journal article" date="2017" name="Antonie Van Leeuwenhoek">
        <title>Rhizobium rhizosphaerae sp. nov., a novel species isolated from rice rhizosphere.</title>
        <authorList>
            <person name="Zhao J.J."/>
            <person name="Zhang J."/>
            <person name="Zhang R.J."/>
            <person name="Zhang C.W."/>
            <person name="Yin H.Q."/>
            <person name="Zhang X.X."/>
        </authorList>
    </citation>
    <scope>NUCLEOTIDE SEQUENCE [LARGE SCALE GENOMIC DNA]</scope>
    <source>
        <strain evidence="3 4">ACAM 611</strain>
    </source>
</reference>
<protein>
    <recommendedName>
        <fullName evidence="5">DNA-damage-inducible protein J</fullName>
    </recommendedName>
</protein>
<accession>H5T7K1</accession>
<dbReference type="STRING" id="56804.BAE46_03935"/>
<dbReference type="PANTHER" id="PTHR38781:SF1">
    <property type="entry name" value="ANTITOXIN DINJ-RELATED"/>
    <property type="match status" value="1"/>
</dbReference>
<gene>
    <name evidence="3" type="ORF">GPUN_0124</name>
</gene>
<dbReference type="Pfam" id="PF04221">
    <property type="entry name" value="RelB"/>
    <property type="match status" value="1"/>
</dbReference>
<dbReference type="GO" id="GO:0006355">
    <property type="term" value="P:regulation of DNA-templated transcription"/>
    <property type="evidence" value="ECO:0007669"/>
    <property type="project" value="InterPro"/>
</dbReference>
<dbReference type="GO" id="GO:0006351">
    <property type="term" value="P:DNA-templated transcription"/>
    <property type="evidence" value="ECO:0007669"/>
    <property type="project" value="TreeGrafter"/>
</dbReference>
<name>H5T7K1_9ALTE</name>
<dbReference type="PIRSF" id="PIRSF003108">
    <property type="entry name" value="DinJ"/>
    <property type="match status" value="1"/>
</dbReference>
<reference evidence="3 4" key="1">
    <citation type="journal article" date="2012" name="J. Bacteriol.">
        <title>Genome sequence of proteorhodopsin-containing sea ice bacterium Glaciecola punicea ACAM 611T.</title>
        <authorList>
            <person name="Qin Q.-L."/>
            <person name="Xie B.-B."/>
            <person name="Shu Y.-L."/>
            <person name="Rong J.-C."/>
            <person name="Zhao D.-L."/>
            <person name="Zhang X.-Y."/>
            <person name="Chen X.-L."/>
            <person name="Zhou B.-C."/>
            <person name="Zhanga Y.-Z."/>
        </authorList>
    </citation>
    <scope>NUCLEOTIDE SEQUENCE [LARGE SCALE GENOMIC DNA]</scope>
    <source>
        <strain evidence="3 4">ACAM 611</strain>
    </source>
</reference>
<dbReference type="AlphaFoldDB" id="H5T7K1"/>
<dbReference type="GO" id="GO:0000987">
    <property type="term" value="F:cis-regulatory region sequence-specific DNA binding"/>
    <property type="evidence" value="ECO:0007669"/>
    <property type="project" value="InterPro"/>
</dbReference>
<dbReference type="eggNOG" id="COG3077">
    <property type="taxonomic scope" value="Bacteria"/>
</dbReference>
<evidence type="ECO:0000256" key="2">
    <source>
        <dbReference type="ARBA" id="ARBA00022649"/>
    </source>
</evidence>
<comment type="similarity">
    <text evidence="1">Belongs to the RelB/DinJ antitoxin family.</text>
</comment>
<dbReference type="InterPro" id="IPR007337">
    <property type="entry name" value="RelB/DinJ"/>
</dbReference>
<keyword evidence="2" id="KW-1277">Toxin-antitoxin system</keyword>
<evidence type="ECO:0000256" key="1">
    <source>
        <dbReference type="ARBA" id="ARBA00010562"/>
    </source>
</evidence>
<dbReference type="NCBIfam" id="TIGR02384">
    <property type="entry name" value="RelB_DinJ"/>
    <property type="match status" value="1"/>
</dbReference>
<dbReference type="InterPro" id="IPR026262">
    <property type="entry name" value="DinJ"/>
</dbReference>
<proteinExistence type="inferred from homology"/>
<dbReference type="GO" id="GO:0044010">
    <property type="term" value="P:single-species biofilm formation"/>
    <property type="evidence" value="ECO:0007669"/>
    <property type="project" value="InterPro"/>
</dbReference>
<dbReference type="InterPro" id="IPR013321">
    <property type="entry name" value="Arc_rbn_hlx_hlx"/>
</dbReference>
<evidence type="ECO:0008006" key="5">
    <source>
        <dbReference type="Google" id="ProtNLM"/>
    </source>
</evidence>